<dbReference type="Gene3D" id="1.20.5.2440">
    <property type="match status" value="1"/>
</dbReference>
<sequence>MSLAEQSQKWLPTNVQVTVIQARGLRCKGKNGLNDAYSIIQMGKEKFSTSVVEKSLTPVWREEASFELPFFQQGNENKCILYVIVMHRALVGLDQFLGQAVINLMELNENKSRNKTEWFKLHSKPNKKEKERGEVQVDIQFMRNNMTASMFDLSVKDKSRSPFGKLKDKIKGKKDAKGFSDSASAIVPSVTQVLTDSEDDGEKKVHQQLDTKKKSPTIKSLFKPSSRLQRTSLSQSMSVLPTLQPLPETRSELKTSPSSELDNDSLNELKSKADSKPPLKFLTHKRTQSSEAKQLQQLSGKKEPFSLLGGLRPKNDPVSRSNVCINGSHVYTEEPEVQKPSLTGSLQNLSKSASGSVENLKDKTSSIESLKSSAVHSYKGNIEIAGSQEEEEKLQVEDKFKDDERKKKTLEVLGKEEAARQEEEKVRKMQEAKRVDEVKREEERRRMEEERRRLEEAKREEEEKRRLEEVKREEERRRLEEAKKEEERRRMEEARREEERRRMEEVKRMEEKKKMEEEKNKGEASKVSTLLSMVRGKKDSGKKEDSVYPLSSTDQESRQSHSSEEFEVLKSTNPFEEPPPKKTSLNPFEDDMPVTPGTGFPSRTAKVSAVKPRLEVSPKAETVHELPPQTSPDCIDHLTSPSDLFTNAPHAFSSLHASFSPPIPLHTSRTTLISPPLSPVNTGFTKKAHLSSSSRSSVKSLLEELKKKRSESFDGEDLSSSPLNPELIHQYSKDDEFLKSPSPDSVTRTMSPNPLNSYQSPTNILDQLNLRSEIIPDKPAYNCPAMDLPVSDTHLTLKEKNGDTTLETTHNLVSLEPSVNVDILPLKSDTSIPEKTCSDISHSSQEHRLEVPNELPKPATRFWSRQENAEQATAKYTPKPAPRTVITNMDIKEVSNDILNKPGDTRKDDKIPSINVNEIALIKKSSIDTESEGASSKLETKYSFNGLGRDGDLKGWNIPLRGKKEDSSLMEQMNPKTDQLQSKNFKPKDQLKELSKSKGEMLIKKETDVTGNANLPVKKNEFLVLSSHTVEGALVIPDSVAQPDIETERIMKRTHSDSNQMYSVLEDSVTKPSSSVRSVTLMQNEKTVLSNQVVEEVLIVKDKINMPEMLKETSSKSSEIQSVAEVNVNKTSPFTITDSCISQQHKKPAFSNNVLKEMSEVRNEVNQTDCDDNELLKQAPSEIKEMQSEPEVTLKKPLSTTGKVHLSMQQNNELAVSNQVTNWASDLRADNNADEILKQKTNASEGHNQPVTSRGKKLLKAMVLPLETQPIVKDAATDATESGPVTGRRRPHPVKPLSSLESQKTTVIMMERDLKNIGVNEDIFGQSGLINPQVSNTAGAAPYSQLTREELVALVVKQKGTLAKKDVQIRELEDYIDDLLVRVMEATPNILRSQPSKQAGRV</sequence>
<evidence type="ECO:0000256" key="2">
    <source>
        <dbReference type="ARBA" id="ARBA00022448"/>
    </source>
</evidence>
<dbReference type="SMART" id="SM00239">
    <property type="entry name" value="C2"/>
    <property type="match status" value="1"/>
</dbReference>
<feature type="compositionally biased region" description="Basic and acidic residues" evidence="6">
    <location>
        <begin position="612"/>
        <end position="624"/>
    </location>
</feature>
<evidence type="ECO:0000313" key="10">
    <source>
        <dbReference type="Proteomes" id="UP001166052"/>
    </source>
</evidence>
<feature type="compositionally biased region" description="Polar residues" evidence="6">
    <location>
        <begin position="254"/>
        <end position="266"/>
    </location>
</feature>
<feature type="region of interest" description="Disordered" evidence="6">
    <location>
        <begin position="194"/>
        <end position="313"/>
    </location>
</feature>
<feature type="compositionally biased region" description="Basic and acidic residues" evidence="6">
    <location>
        <begin position="555"/>
        <end position="568"/>
    </location>
</feature>
<dbReference type="InterPro" id="IPR037245">
    <property type="entry name" value="FIP-RBD_C_sf"/>
</dbReference>
<feature type="non-terminal residue" evidence="9">
    <location>
        <position position="1402"/>
    </location>
</feature>
<dbReference type="SUPFAM" id="SSF144270">
    <property type="entry name" value="Eferin C-derminal domain-like"/>
    <property type="match status" value="1"/>
</dbReference>
<protein>
    <submittedName>
        <fullName evidence="9">RFIP1 protein</fullName>
    </submittedName>
</protein>
<reference evidence="9" key="1">
    <citation type="journal article" date="2021" name="Cell">
        <title>Tracing the genetic footprints of vertebrate landing in non-teleost ray-finned fishes.</title>
        <authorList>
            <person name="Bi X."/>
            <person name="Wang K."/>
            <person name="Yang L."/>
            <person name="Pan H."/>
            <person name="Jiang H."/>
            <person name="Wei Q."/>
            <person name="Fang M."/>
            <person name="Yu H."/>
            <person name="Zhu C."/>
            <person name="Cai Y."/>
            <person name="He Y."/>
            <person name="Gan X."/>
            <person name="Zeng H."/>
            <person name="Yu D."/>
            <person name="Zhu Y."/>
            <person name="Jiang H."/>
            <person name="Qiu Q."/>
            <person name="Yang H."/>
            <person name="Zhang Y.E."/>
            <person name="Wang W."/>
            <person name="Zhu M."/>
            <person name="He S."/>
            <person name="Zhang G."/>
        </authorList>
    </citation>
    <scope>NUCLEOTIDE SEQUENCE</scope>
    <source>
        <strain evidence="9">Bchr_001</strain>
    </source>
</reference>
<dbReference type="Pfam" id="PF09457">
    <property type="entry name" value="RBD-FIP"/>
    <property type="match status" value="1"/>
</dbReference>
<dbReference type="PANTHER" id="PTHR15746">
    <property type="entry name" value="RAB11-RELATED"/>
    <property type="match status" value="1"/>
</dbReference>
<organism evidence="9 10">
    <name type="scientific">Polypterus senegalus</name>
    <name type="common">Senegal bichir</name>
    <dbReference type="NCBI Taxonomy" id="55291"/>
    <lineage>
        <taxon>Eukaryota</taxon>
        <taxon>Metazoa</taxon>
        <taxon>Chordata</taxon>
        <taxon>Craniata</taxon>
        <taxon>Vertebrata</taxon>
        <taxon>Euteleostomi</taxon>
        <taxon>Actinopterygii</taxon>
        <taxon>Polypteriformes</taxon>
        <taxon>Polypteridae</taxon>
        <taxon>Polypterus</taxon>
    </lineage>
</organism>
<keyword evidence="4" id="KW-0967">Endosome</keyword>
<evidence type="ECO:0000256" key="4">
    <source>
        <dbReference type="ARBA" id="ARBA00022753"/>
    </source>
</evidence>
<feature type="region of interest" description="Disordered" evidence="6">
    <location>
        <begin position="733"/>
        <end position="760"/>
    </location>
</feature>
<dbReference type="PROSITE" id="PS51511">
    <property type="entry name" value="FIP_RBD"/>
    <property type="match status" value="1"/>
</dbReference>
<dbReference type="CDD" id="cd08682">
    <property type="entry name" value="C2_Rab11-FIP_classI"/>
    <property type="match status" value="1"/>
</dbReference>
<evidence type="ECO:0000256" key="5">
    <source>
        <dbReference type="ARBA" id="ARBA00022927"/>
    </source>
</evidence>
<dbReference type="EMBL" id="JAAWVN010015534">
    <property type="protein sequence ID" value="MBN3292147.1"/>
    <property type="molecule type" value="Genomic_DNA"/>
</dbReference>
<dbReference type="InterPro" id="IPR037789">
    <property type="entry name" value="FIP_classI"/>
</dbReference>
<proteinExistence type="predicted"/>
<comment type="subcellular location">
    <subcellularLocation>
        <location evidence="1">Recycling endosome</location>
    </subcellularLocation>
</comment>
<dbReference type="InterPro" id="IPR000008">
    <property type="entry name" value="C2_dom"/>
</dbReference>
<dbReference type="PROSITE" id="PS50004">
    <property type="entry name" value="C2"/>
    <property type="match status" value="1"/>
</dbReference>
<keyword evidence="2" id="KW-0813">Transport</keyword>
<gene>
    <name evidence="9" type="primary">Rab11fip1</name>
    <name evidence="9" type="ORF">GTO92_0018296</name>
</gene>
<evidence type="ECO:0000313" key="9">
    <source>
        <dbReference type="EMBL" id="MBN3292147.1"/>
    </source>
</evidence>
<evidence type="ECO:0000259" key="8">
    <source>
        <dbReference type="PROSITE" id="PS51511"/>
    </source>
</evidence>
<feature type="region of interest" description="Disordered" evidence="6">
    <location>
        <begin position="386"/>
        <end position="638"/>
    </location>
</feature>
<feature type="domain" description="C2" evidence="7">
    <location>
        <begin position="1"/>
        <end position="119"/>
    </location>
</feature>
<dbReference type="SUPFAM" id="SSF49562">
    <property type="entry name" value="C2 domain (Calcium/lipid-binding domain, CaLB)"/>
    <property type="match status" value="1"/>
</dbReference>
<dbReference type="Pfam" id="PF00168">
    <property type="entry name" value="C2"/>
    <property type="match status" value="1"/>
</dbReference>
<comment type="caution">
    <text evidence="9">The sequence shown here is derived from an EMBL/GenBank/DDBJ whole genome shotgun (WGS) entry which is preliminary data.</text>
</comment>
<feature type="domain" description="FIP-RBD" evidence="8">
    <location>
        <begin position="1332"/>
        <end position="1394"/>
    </location>
</feature>
<feature type="compositionally biased region" description="Polar residues" evidence="6">
    <location>
        <begin position="289"/>
        <end position="299"/>
    </location>
</feature>
<dbReference type="Proteomes" id="UP001166052">
    <property type="component" value="Unassembled WGS sequence"/>
</dbReference>
<dbReference type="InterPro" id="IPR019018">
    <property type="entry name" value="Rab-bd_FIP-RBD"/>
</dbReference>
<evidence type="ECO:0000256" key="6">
    <source>
        <dbReference type="SAM" id="MobiDB-lite"/>
    </source>
</evidence>
<dbReference type="InterPro" id="IPR035892">
    <property type="entry name" value="C2_domain_sf"/>
</dbReference>
<keyword evidence="5" id="KW-0653">Protein transport</keyword>
<dbReference type="PANTHER" id="PTHR15746:SF22">
    <property type="entry name" value="RAB11 FAMILY-INTERACTING PROTEIN 1"/>
    <property type="match status" value="1"/>
</dbReference>
<accession>A0ABS2Z1S4</accession>
<feature type="region of interest" description="Disordered" evidence="6">
    <location>
        <begin position="1277"/>
        <end position="1298"/>
    </location>
</feature>
<evidence type="ECO:0000259" key="7">
    <source>
        <dbReference type="PROSITE" id="PS50004"/>
    </source>
</evidence>
<dbReference type="Gene3D" id="2.60.40.150">
    <property type="entry name" value="C2 domain"/>
    <property type="match status" value="1"/>
</dbReference>
<evidence type="ECO:0000256" key="3">
    <source>
        <dbReference type="ARBA" id="ARBA00022553"/>
    </source>
</evidence>
<evidence type="ECO:0000256" key="1">
    <source>
        <dbReference type="ARBA" id="ARBA00004172"/>
    </source>
</evidence>
<keyword evidence="3" id="KW-0597">Phosphoprotein</keyword>
<feature type="compositionally biased region" description="Low complexity" evidence="6">
    <location>
        <begin position="225"/>
        <end position="238"/>
    </location>
</feature>
<feature type="compositionally biased region" description="Basic and acidic residues" evidence="6">
    <location>
        <begin position="536"/>
        <end position="546"/>
    </location>
</feature>
<name>A0ABS2Z1S4_POLSE</name>
<keyword evidence="10" id="KW-1185">Reference proteome</keyword>
<feature type="compositionally biased region" description="Basic and acidic residues" evidence="6">
    <location>
        <begin position="201"/>
        <end position="213"/>
    </location>
</feature>
<feature type="compositionally biased region" description="Basic and acidic residues" evidence="6">
    <location>
        <begin position="267"/>
        <end position="277"/>
    </location>
</feature>
<feature type="non-terminal residue" evidence="9">
    <location>
        <position position="1"/>
    </location>
</feature>
<feature type="compositionally biased region" description="Basic and acidic residues" evidence="6">
    <location>
        <begin position="393"/>
        <end position="524"/>
    </location>
</feature>
<feature type="compositionally biased region" description="Polar residues" evidence="6">
    <location>
        <begin position="742"/>
        <end position="760"/>
    </location>
</feature>